<dbReference type="Proteomes" id="UP001642409">
    <property type="component" value="Unassembled WGS sequence"/>
</dbReference>
<organism evidence="1">
    <name type="scientific">Hexamita inflata</name>
    <dbReference type="NCBI Taxonomy" id="28002"/>
    <lineage>
        <taxon>Eukaryota</taxon>
        <taxon>Metamonada</taxon>
        <taxon>Diplomonadida</taxon>
        <taxon>Hexamitidae</taxon>
        <taxon>Hexamitinae</taxon>
        <taxon>Hexamita</taxon>
    </lineage>
</organism>
<name>A0AA86PM51_9EUKA</name>
<proteinExistence type="predicted"/>
<reference evidence="2 3" key="2">
    <citation type="submission" date="2024-07" db="EMBL/GenBank/DDBJ databases">
        <authorList>
            <person name="Akdeniz Z."/>
        </authorList>
    </citation>
    <scope>NUCLEOTIDE SEQUENCE [LARGE SCALE GENOMIC DNA]</scope>
</reference>
<dbReference type="AlphaFoldDB" id="A0AA86PM51"/>
<sequence>MATTISRSTSSSLSIQQGPLSLKRYKQPMINIKPLQQKIQSKLLSDNTNANLHIYLKCLTIKEDDFELVQSKIKLNKQELLYQFERCNQLIDIEQSFQSRLLSIGDECSMFRRKLQFKW</sequence>
<dbReference type="EMBL" id="CATOUU010000681">
    <property type="protein sequence ID" value="CAI9940762.1"/>
    <property type="molecule type" value="Genomic_DNA"/>
</dbReference>
<accession>A0AA86PM51</accession>
<dbReference type="EMBL" id="CAXDID020000077">
    <property type="protein sequence ID" value="CAL6016996.1"/>
    <property type="molecule type" value="Genomic_DNA"/>
</dbReference>
<protein>
    <submittedName>
        <fullName evidence="2">Hypothetical_protein</fullName>
    </submittedName>
</protein>
<gene>
    <name evidence="2" type="ORF">HINF_LOCUS25778</name>
    <name evidence="1" type="ORF">HINF_LOCUS28407</name>
</gene>
<comment type="caution">
    <text evidence="1">The sequence shown here is derived from an EMBL/GenBank/DDBJ whole genome shotgun (WGS) entry which is preliminary data.</text>
</comment>
<evidence type="ECO:0000313" key="2">
    <source>
        <dbReference type="EMBL" id="CAL6016996.1"/>
    </source>
</evidence>
<evidence type="ECO:0000313" key="3">
    <source>
        <dbReference type="Proteomes" id="UP001642409"/>
    </source>
</evidence>
<keyword evidence="3" id="KW-1185">Reference proteome</keyword>
<evidence type="ECO:0000313" key="1">
    <source>
        <dbReference type="EMBL" id="CAI9940762.1"/>
    </source>
</evidence>
<reference evidence="1" key="1">
    <citation type="submission" date="2023-06" db="EMBL/GenBank/DDBJ databases">
        <authorList>
            <person name="Kurt Z."/>
        </authorList>
    </citation>
    <scope>NUCLEOTIDE SEQUENCE</scope>
</reference>